<dbReference type="PANTHER" id="PTHR23090">
    <property type="entry name" value="NH 3 /GLUTAMINE-DEPENDENT NAD + SYNTHETASE"/>
    <property type="match status" value="1"/>
</dbReference>
<comment type="similarity">
    <text evidence="9">Belongs to the NAD synthetase family.</text>
</comment>
<dbReference type="PIRSF" id="PIRSF006630">
    <property type="entry name" value="NADS_GAT"/>
    <property type="match status" value="1"/>
</dbReference>
<dbReference type="InterPro" id="IPR022310">
    <property type="entry name" value="NAD/GMP_synthase"/>
</dbReference>
<evidence type="ECO:0000256" key="5">
    <source>
        <dbReference type="ARBA" id="ARBA00022840"/>
    </source>
</evidence>
<sequence>MKYGFVKVAAAVPSVKVADCKFNAQEIEKQIVIADGKGVQIVVFPELSLTGYSCADLFAQSLLLEQAEFALMQVMNNTRQLDIISIVGMPVTAGPVLMNCAVVFQKGKILGVVPKTYLPNYKEFYEQRWFASASTLPDNATVRLCGQLVPLTANILFDTSDTCFGVEICEDVWAPIPPSSGLALKGAEIIFNLSADTENISKHAYLRSLLAQQSARCLAGYVFASSGFGESTTDVVFAGNGLIYENGNLLAASERFSFEEQLVVSEIDVERLRGERLVNTTFAASVRANASGQPLRVSAELVASRELTLSRSVDPHPFVPSGSRQLDERCEEIFSIQVAGLAKRLVHTGCKSVVVGISGGLDSTLALLVCVKTFDKLGLPRKGITGITMPGFGTTDRTYNNALSLMASLQVTPKEISIKDACIQHFQDIGQDMSVHDVTYENGQARERTQVLMDYANKIGALVIGTGDLSELALGWATYNGDHMSMYGVNASIPKTLVRYLVGWVAQTGVDTLSRNTLLDIIDTPISPELIPADENGNIRQKTEDLVGPYELHDFFLYHFLRFGARPAKIYYLAEIAFRNTYDSTTIKKWLTIFFRRFFSQQFKRSCLPDGPKVGSVSLSPRGDWRMPSDASAALWMKECEELQG</sequence>
<comment type="pathway">
    <text evidence="1 7 8">Cofactor biosynthesis; NAD(+) biosynthesis; NAD(+) from deamido-NAD(+) (L-Gln route): step 1/1.</text>
</comment>
<feature type="binding site" evidence="7">
    <location>
        <position position="121"/>
    </location>
    <ligand>
        <name>L-glutamine</name>
        <dbReference type="ChEBI" id="CHEBI:58359"/>
    </ligand>
</feature>
<feature type="active site" description="Proton acceptor; for glutaminase activity" evidence="7">
    <location>
        <position position="46"/>
    </location>
</feature>
<comment type="function">
    <text evidence="7">Catalyzes the ATP-dependent amidation of deamido-NAD to form NAD. Uses L-glutamine as a nitrogen source.</text>
</comment>
<keyword evidence="4 7" id="KW-0547">Nucleotide-binding</keyword>
<name>A0A948TNZ0_9BACT</name>
<feature type="binding site" evidence="7">
    <location>
        <position position="604"/>
    </location>
    <ligand>
        <name>deamido-NAD(+)</name>
        <dbReference type="ChEBI" id="CHEBI:58437"/>
        <note>ligand shared between two neighboring subunits</note>
    </ligand>
</feature>
<dbReference type="GO" id="GO:0005737">
    <property type="term" value="C:cytoplasm"/>
    <property type="evidence" value="ECO:0007669"/>
    <property type="project" value="InterPro"/>
</dbReference>
<feature type="binding site" evidence="7">
    <location>
        <position position="471"/>
    </location>
    <ligand>
        <name>deamido-NAD(+)</name>
        <dbReference type="ChEBI" id="CHEBI:58437"/>
        <note>ligand shared between two neighboring subunits</note>
    </ligand>
</feature>
<dbReference type="FunFam" id="1.10.10.1140:FF:000001">
    <property type="entry name" value="Glutamine-dependent NAD(+) synthetase"/>
    <property type="match status" value="1"/>
</dbReference>
<dbReference type="GO" id="GO:0005524">
    <property type="term" value="F:ATP binding"/>
    <property type="evidence" value="ECO:0007669"/>
    <property type="project" value="UniProtKB-UniRule"/>
</dbReference>
<evidence type="ECO:0000313" key="11">
    <source>
        <dbReference type="EMBL" id="MBU3856490.1"/>
    </source>
</evidence>
<keyword evidence="6 7" id="KW-0520">NAD</keyword>
<comment type="caution">
    <text evidence="7">Lacks conserved residue(s) required for the propagation of feature annotation.</text>
</comment>
<dbReference type="EMBL" id="JAHLFJ010000075">
    <property type="protein sequence ID" value="MBU3856490.1"/>
    <property type="molecule type" value="Genomic_DNA"/>
</dbReference>
<dbReference type="CDD" id="cd07570">
    <property type="entry name" value="GAT_Gln-NAD-synth"/>
    <property type="match status" value="1"/>
</dbReference>
<feature type="binding site" evidence="7">
    <location>
        <begin position="356"/>
        <end position="363"/>
    </location>
    <ligand>
        <name>ATP</name>
        <dbReference type="ChEBI" id="CHEBI:30616"/>
    </ligand>
</feature>
<feature type="binding site" evidence="7">
    <location>
        <position position="202"/>
    </location>
    <ligand>
        <name>L-glutamine</name>
        <dbReference type="ChEBI" id="CHEBI:58359"/>
    </ligand>
</feature>
<dbReference type="EC" id="6.3.5.1" evidence="7 8"/>
<dbReference type="PANTHER" id="PTHR23090:SF9">
    <property type="entry name" value="GLUTAMINE-DEPENDENT NAD(+) SYNTHETASE"/>
    <property type="match status" value="1"/>
</dbReference>
<dbReference type="Proteomes" id="UP000784286">
    <property type="component" value="Unassembled WGS sequence"/>
</dbReference>
<feature type="binding site" evidence="7">
    <location>
        <position position="466"/>
    </location>
    <ligand>
        <name>ATP</name>
        <dbReference type="ChEBI" id="CHEBI:30616"/>
    </ligand>
</feature>
<dbReference type="InterPro" id="IPR041856">
    <property type="entry name" value="NAD+_synth_C"/>
</dbReference>
<dbReference type="SUPFAM" id="SSF56317">
    <property type="entry name" value="Carbon-nitrogen hydrolase"/>
    <property type="match status" value="1"/>
</dbReference>
<keyword evidence="5 7" id="KW-0067">ATP-binding</keyword>
<evidence type="ECO:0000256" key="6">
    <source>
        <dbReference type="ARBA" id="ARBA00023027"/>
    </source>
</evidence>
<dbReference type="InterPro" id="IPR003694">
    <property type="entry name" value="NAD_synthase"/>
</dbReference>
<dbReference type="NCBIfam" id="NF002730">
    <property type="entry name" value="PRK02628.1"/>
    <property type="match status" value="1"/>
</dbReference>
<dbReference type="InterPro" id="IPR014729">
    <property type="entry name" value="Rossmann-like_a/b/a_fold"/>
</dbReference>
<dbReference type="Gene3D" id="1.10.10.1140">
    <property type="entry name" value="Glutamine-dependent NAD+ synthetase, C-terminal domain"/>
    <property type="match status" value="1"/>
</dbReference>
<evidence type="ECO:0000256" key="9">
    <source>
        <dbReference type="RuleBase" id="RU003811"/>
    </source>
</evidence>
<dbReference type="SUPFAM" id="SSF52402">
    <property type="entry name" value="Adenine nucleotide alpha hydrolases-like"/>
    <property type="match status" value="1"/>
</dbReference>
<dbReference type="AlphaFoldDB" id="A0A948TNZ0"/>
<organism evidence="11 12">
    <name type="scientific">Candidatus Phocaeicola excrementipullorum</name>
    <dbReference type="NCBI Taxonomy" id="2838731"/>
    <lineage>
        <taxon>Bacteria</taxon>
        <taxon>Pseudomonadati</taxon>
        <taxon>Bacteroidota</taxon>
        <taxon>Bacteroidia</taxon>
        <taxon>Bacteroidales</taxon>
        <taxon>Bacteroidaceae</taxon>
        <taxon>Phocaeicola</taxon>
    </lineage>
</organism>
<reference evidence="11" key="2">
    <citation type="submission" date="2021-04" db="EMBL/GenBank/DDBJ databases">
        <authorList>
            <person name="Gilroy R."/>
        </authorList>
    </citation>
    <scope>NUCLEOTIDE SEQUENCE</scope>
    <source>
        <strain evidence="11">8470</strain>
    </source>
</reference>
<dbReference type="HAMAP" id="MF_02090">
    <property type="entry name" value="NadE_glutamine_dep"/>
    <property type="match status" value="1"/>
</dbReference>
<dbReference type="Pfam" id="PF02540">
    <property type="entry name" value="NAD_synthase"/>
    <property type="match status" value="1"/>
</dbReference>
<keyword evidence="3 7" id="KW-0436">Ligase</keyword>
<evidence type="ECO:0000259" key="10">
    <source>
        <dbReference type="PROSITE" id="PS50263"/>
    </source>
</evidence>
<dbReference type="Gene3D" id="3.40.50.620">
    <property type="entry name" value="HUPs"/>
    <property type="match status" value="1"/>
</dbReference>
<dbReference type="GO" id="GO:0004359">
    <property type="term" value="F:glutaminase activity"/>
    <property type="evidence" value="ECO:0007669"/>
    <property type="project" value="InterPro"/>
</dbReference>
<comment type="caution">
    <text evidence="11">The sequence shown here is derived from an EMBL/GenBank/DDBJ whole genome shotgun (WGS) entry which is preliminary data.</text>
</comment>
<evidence type="ECO:0000256" key="2">
    <source>
        <dbReference type="ARBA" id="ARBA00007145"/>
    </source>
</evidence>
<dbReference type="InterPro" id="IPR036526">
    <property type="entry name" value="C-N_Hydrolase_sf"/>
</dbReference>
<feature type="active site" description="For glutaminase activity" evidence="7">
    <location>
        <position position="115"/>
    </location>
</feature>
<evidence type="ECO:0000256" key="4">
    <source>
        <dbReference type="ARBA" id="ARBA00022741"/>
    </source>
</evidence>
<dbReference type="Pfam" id="PF00795">
    <property type="entry name" value="CN_hydrolase"/>
    <property type="match status" value="1"/>
</dbReference>
<evidence type="ECO:0000256" key="8">
    <source>
        <dbReference type="PIRNR" id="PIRNR006630"/>
    </source>
</evidence>
<dbReference type="GO" id="GO:0009435">
    <property type="term" value="P:NAD+ biosynthetic process"/>
    <property type="evidence" value="ECO:0007669"/>
    <property type="project" value="UniProtKB-UniRule"/>
</dbReference>
<reference evidence="11" key="1">
    <citation type="journal article" date="2021" name="PeerJ">
        <title>Extensive microbial diversity within the chicken gut microbiome revealed by metagenomics and culture.</title>
        <authorList>
            <person name="Gilroy R."/>
            <person name="Ravi A."/>
            <person name="Getino M."/>
            <person name="Pursley I."/>
            <person name="Horton D.L."/>
            <person name="Alikhan N.F."/>
            <person name="Baker D."/>
            <person name="Gharbi K."/>
            <person name="Hall N."/>
            <person name="Watson M."/>
            <person name="Adriaenssens E.M."/>
            <person name="Foster-Nyarko E."/>
            <person name="Jarju S."/>
            <person name="Secka A."/>
            <person name="Antonio M."/>
            <person name="Oren A."/>
            <person name="Chaudhuri R.R."/>
            <person name="La Ragione R."/>
            <person name="Hildebrand F."/>
            <person name="Pallen M.J."/>
        </authorList>
    </citation>
    <scope>NUCLEOTIDE SEQUENCE</scope>
    <source>
        <strain evidence="11">8470</strain>
    </source>
</reference>
<dbReference type="GO" id="GO:0003952">
    <property type="term" value="F:NAD+ synthase (glutamine-hydrolyzing) activity"/>
    <property type="evidence" value="ECO:0007669"/>
    <property type="project" value="UniProtKB-UniRule"/>
</dbReference>
<accession>A0A948TNZ0</accession>
<dbReference type="NCBIfam" id="TIGR00552">
    <property type="entry name" value="nadE"/>
    <property type="match status" value="1"/>
</dbReference>
<comment type="similarity">
    <text evidence="2 7 8">In the C-terminal section; belongs to the NAD synthetase family.</text>
</comment>
<dbReference type="GO" id="GO:0008795">
    <property type="term" value="F:NAD+ synthase activity"/>
    <property type="evidence" value="ECO:0007669"/>
    <property type="project" value="UniProtKB-UniRule"/>
</dbReference>
<dbReference type="Gene3D" id="3.60.110.10">
    <property type="entry name" value="Carbon-nitrogen hydrolase"/>
    <property type="match status" value="1"/>
</dbReference>
<dbReference type="InterPro" id="IPR014445">
    <property type="entry name" value="Gln-dep_NAD_synthase"/>
</dbReference>
<comment type="catalytic activity">
    <reaction evidence="7 8">
        <text>deamido-NAD(+) + L-glutamine + ATP + H2O = L-glutamate + AMP + diphosphate + NAD(+) + H(+)</text>
        <dbReference type="Rhea" id="RHEA:24384"/>
        <dbReference type="ChEBI" id="CHEBI:15377"/>
        <dbReference type="ChEBI" id="CHEBI:15378"/>
        <dbReference type="ChEBI" id="CHEBI:29985"/>
        <dbReference type="ChEBI" id="CHEBI:30616"/>
        <dbReference type="ChEBI" id="CHEBI:33019"/>
        <dbReference type="ChEBI" id="CHEBI:57540"/>
        <dbReference type="ChEBI" id="CHEBI:58359"/>
        <dbReference type="ChEBI" id="CHEBI:58437"/>
        <dbReference type="ChEBI" id="CHEBI:456215"/>
        <dbReference type="EC" id="6.3.5.1"/>
    </reaction>
</comment>
<feature type="binding site" evidence="7">
    <location>
        <position position="442"/>
    </location>
    <ligand>
        <name>deamido-NAD(+)</name>
        <dbReference type="ChEBI" id="CHEBI:58437"/>
        <note>ligand shared between two neighboring subunits</note>
    </ligand>
</feature>
<dbReference type="CDD" id="cd00553">
    <property type="entry name" value="NAD_synthase"/>
    <property type="match status" value="1"/>
</dbReference>
<dbReference type="PROSITE" id="PS50263">
    <property type="entry name" value="CN_HYDROLASE"/>
    <property type="match status" value="1"/>
</dbReference>
<evidence type="ECO:0000313" key="12">
    <source>
        <dbReference type="Proteomes" id="UP000784286"/>
    </source>
</evidence>
<proteinExistence type="inferred from homology"/>
<evidence type="ECO:0000256" key="3">
    <source>
        <dbReference type="ARBA" id="ARBA00022598"/>
    </source>
</evidence>
<gene>
    <name evidence="7" type="primary">nadE</name>
    <name evidence="11" type="ORF">H9928_08050</name>
</gene>
<dbReference type="InterPro" id="IPR003010">
    <property type="entry name" value="C-N_Hydrolase"/>
</dbReference>
<evidence type="ECO:0000256" key="1">
    <source>
        <dbReference type="ARBA" id="ARBA00005188"/>
    </source>
</evidence>
<feature type="active site" description="Nucleophile; for glutaminase activity" evidence="7">
    <location>
        <position position="169"/>
    </location>
</feature>
<feature type="domain" description="CN hydrolase" evidence="10">
    <location>
        <begin position="6"/>
        <end position="269"/>
    </location>
</feature>
<feature type="binding site" evidence="7">
    <location>
        <begin position="476"/>
        <end position="479"/>
    </location>
    <ligand>
        <name>deamido-NAD(+)</name>
        <dbReference type="ChEBI" id="CHEBI:58437"/>
        <note>ligand shared between two neighboring subunits</note>
    </ligand>
</feature>
<evidence type="ECO:0000256" key="7">
    <source>
        <dbReference type="HAMAP-Rule" id="MF_02090"/>
    </source>
</evidence>
<protein>
    <recommendedName>
        <fullName evidence="7 8">Glutamine-dependent NAD(+) synthetase</fullName>
        <ecNumber evidence="7 8">6.3.5.1</ecNumber>
    </recommendedName>
    <alternativeName>
        <fullName evidence="7 8">NAD(+) synthase [glutamine-hydrolyzing]</fullName>
    </alternativeName>
</protein>